<protein>
    <submittedName>
        <fullName evidence="8">Membrane-associating domain-containing protein</fullName>
    </submittedName>
</protein>
<feature type="transmembrane region" description="Helical" evidence="6">
    <location>
        <begin position="81"/>
        <end position="105"/>
    </location>
</feature>
<dbReference type="EMBL" id="MU865473">
    <property type="protein sequence ID" value="KAK4222413.1"/>
    <property type="molecule type" value="Genomic_DNA"/>
</dbReference>
<proteinExistence type="predicted"/>
<keyword evidence="9" id="KW-1185">Reference proteome</keyword>
<keyword evidence="2 6" id="KW-0812">Transmembrane</keyword>
<evidence type="ECO:0000256" key="2">
    <source>
        <dbReference type="ARBA" id="ARBA00022692"/>
    </source>
</evidence>
<reference evidence="8" key="2">
    <citation type="submission" date="2023-05" db="EMBL/GenBank/DDBJ databases">
        <authorList>
            <consortium name="Lawrence Berkeley National Laboratory"/>
            <person name="Steindorff A."/>
            <person name="Hensen N."/>
            <person name="Bonometti L."/>
            <person name="Westerberg I."/>
            <person name="Brannstrom I.O."/>
            <person name="Guillou S."/>
            <person name="Cros-Aarteil S."/>
            <person name="Calhoun S."/>
            <person name="Haridas S."/>
            <person name="Kuo A."/>
            <person name="Mondo S."/>
            <person name="Pangilinan J."/>
            <person name="Riley R."/>
            <person name="Labutti K."/>
            <person name="Andreopoulos B."/>
            <person name="Lipzen A."/>
            <person name="Chen C."/>
            <person name="Yanf M."/>
            <person name="Daum C."/>
            <person name="Ng V."/>
            <person name="Clum A."/>
            <person name="Ohm R."/>
            <person name="Martin F."/>
            <person name="Silar P."/>
            <person name="Natvig D."/>
            <person name="Lalanne C."/>
            <person name="Gautier V."/>
            <person name="Ament-Velasquez S.L."/>
            <person name="Kruys A."/>
            <person name="Hutchinson M.I."/>
            <person name="Powell A.J."/>
            <person name="Barry K."/>
            <person name="Miller A.N."/>
            <person name="Grigoriev I.V."/>
            <person name="Debuchy R."/>
            <person name="Gladieux P."/>
            <person name="Thoren M.H."/>
            <person name="Johannesson H."/>
        </authorList>
    </citation>
    <scope>NUCLEOTIDE SEQUENCE</scope>
    <source>
        <strain evidence="8">CBS 990.96</strain>
    </source>
</reference>
<evidence type="ECO:0000256" key="4">
    <source>
        <dbReference type="ARBA" id="ARBA00023136"/>
    </source>
</evidence>
<reference evidence="8" key="1">
    <citation type="journal article" date="2023" name="Mol. Phylogenet. Evol.">
        <title>Genome-scale phylogeny and comparative genomics of the fungal order Sordariales.</title>
        <authorList>
            <person name="Hensen N."/>
            <person name="Bonometti L."/>
            <person name="Westerberg I."/>
            <person name="Brannstrom I.O."/>
            <person name="Guillou S."/>
            <person name="Cros-Aarteil S."/>
            <person name="Calhoun S."/>
            <person name="Haridas S."/>
            <person name="Kuo A."/>
            <person name="Mondo S."/>
            <person name="Pangilinan J."/>
            <person name="Riley R."/>
            <person name="LaButti K."/>
            <person name="Andreopoulos B."/>
            <person name="Lipzen A."/>
            <person name="Chen C."/>
            <person name="Yan M."/>
            <person name="Daum C."/>
            <person name="Ng V."/>
            <person name="Clum A."/>
            <person name="Steindorff A."/>
            <person name="Ohm R.A."/>
            <person name="Martin F."/>
            <person name="Silar P."/>
            <person name="Natvig D.O."/>
            <person name="Lalanne C."/>
            <person name="Gautier V."/>
            <person name="Ament-Velasquez S.L."/>
            <person name="Kruys A."/>
            <person name="Hutchinson M.I."/>
            <person name="Powell A.J."/>
            <person name="Barry K."/>
            <person name="Miller A.N."/>
            <person name="Grigoriev I.V."/>
            <person name="Debuchy R."/>
            <person name="Gladieux P."/>
            <person name="Hiltunen Thoren M."/>
            <person name="Johannesson H."/>
        </authorList>
    </citation>
    <scope>NUCLEOTIDE SEQUENCE</scope>
    <source>
        <strain evidence="8">CBS 990.96</strain>
    </source>
</reference>
<comment type="caution">
    <text evidence="8">The sequence shown here is derived from an EMBL/GenBank/DDBJ whole genome shotgun (WGS) entry which is preliminary data.</text>
</comment>
<evidence type="ECO:0000259" key="7">
    <source>
        <dbReference type="PROSITE" id="PS51225"/>
    </source>
</evidence>
<feature type="transmembrane region" description="Helical" evidence="6">
    <location>
        <begin position="12"/>
        <end position="36"/>
    </location>
</feature>
<dbReference type="PANTHER" id="PTHR37451:SF5">
    <property type="entry name" value="MARVEL DOMAIN-CONTAINING PROTEIN"/>
    <property type="match status" value="1"/>
</dbReference>
<evidence type="ECO:0000256" key="1">
    <source>
        <dbReference type="ARBA" id="ARBA00004141"/>
    </source>
</evidence>
<feature type="region of interest" description="Disordered" evidence="5">
    <location>
        <begin position="152"/>
        <end position="173"/>
    </location>
</feature>
<dbReference type="Pfam" id="PF01284">
    <property type="entry name" value="MARVEL"/>
    <property type="match status" value="1"/>
</dbReference>
<evidence type="ECO:0000256" key="6">
    <source>
        <dbReference type="SAM" id="Phobius"/>
    </source>
</evidence>
<dbReference type="AlphaFoldDB" id="A0AAN7BFM3"/>
<feature type="domain" description="MARVEL" evidence="7">
    <location>
        <begin position="6"/>
        <end position="145"/>
    </location>
</feature>
<keyword evidence="4 6" id="KW-0472">Membrane</keyword>
<evidence type="ECO:0000256" key="3">
    <source>
        <dbReference type="ARBA" id="ARBA00022989"/>
    </source>
</evidence>
<evidence type="ECO:0000313" key="8">
    <source>
        <dbReference type="EMBL" id="KAK4222413.1"/>
    </source>
</evidence>
<name>A0AAN7BFM3_9PEZI</name>
<evidence type="ECO:0000313" key="9">
    <source>
        <dbReference type="Proteomes" id="UP001301958"/>
    </source>
</evidence>
<gene>
    <name evidence="8" type="ORF">QBC38DRAFT_82584</name>
</gene>
<dbReference type="PROSITE" id="PS51225">
    <property type="entry name" value="MARVEL"/>
    <property type="match status" value="1"/>
</dbReference>
<dbReference type="InterPro" id="IPR008253">
    <property type="entry name" value="Marvel"/>
</dbReference>
<feature type="transmembrane region" description="Helical" evidence="6">
    <location>
        <begin position="125"/>
        <end position="145"/>
    </location>
</feature>
<organism evidence="8 9">
    <name type="scientific">Podospora fimiseda</name>
    <dbReference type="NCBI Taxonomy" id="252190"/>
    <lineage>
        <taxon>Eukaryota</taxon>
        <taxon>Fungi</taxon>
        <taxon>Dikarya</taxon>
        <taxon>Ascomycota</taxon>
        <taxon>Pezizomycotina</taxon>
        <taxon>Sordariomycetes</taxon>
        <taxon>Sordariomycetidae</taxon>
        <taxon>Sordariales</taxon>
        <taxon>Podosporaceae</taxon>
        <taxon>Podospora</taxon>
    </lineage>
</organism>
<sequence>MAVKPNQTTILLILRIFQSLFAVLVLALSSFVAHWYNTTTVVSSPSQINFLIFIAIFSILSVTSLVILPRVFSNRAVANPYILLGIEIKNVLFWFAGWVALAVFLSRLLFCRGSVCHAAQADVAFAAMAWICWAGSAGIAAVGVFKGVKKSSGNNVEVPSGGVKPEAVEKEAV</sequence>
<comment type="subcellular location">
    <subcellularLocation>
        <location evidence="1">Membrane</location>
        <topology evidence="1">Multi-pass membrane protein</topology>
    </subcellularLocation>
</comment>
<keyword evidence="3 6" id="KW-1133">Transmembrane helix</keyword>
<evidence type="ECO:0000256" key="5">
    <source>
        <dbReference type="SAM" id="MobiDB-lite"/>
    </source>
</evidence>
<dbReference type="PANTHER" id="PTHR37451">
    <property type="entry name" value="MARVEL DOMAIN"/>
    <property type="match status" value="1"/>
</dbReference>
<feature type="transmembrane region" description="Helical" evidence="6">
    <location>
        <begin position="48"/>
        <end position="69"/>
    </location>
</feature>
<dbReference type="Proteomes" id="UP001301958">
    <property type="component" value="Unassembled WGS sequence"/>
</dbReference>
<accession>A0AAN7BFM3</accession>
<dbReference type="GO" id="GO:0016020">
    <property type="term" value="C:membrane"/>
    <property type="evidence" value="ECO:0007669"/>
    <property type="project" value="UniProtKB-SubCell"/>
</dbReference>